<reference evidence="3" key="1">
    <citation type="submission" date="2020-10" db="EMBL/GenBank/DDBJ databases">
        <title>Bacterium isolated from coastal waters sediment.</title>
        <authorList>
            <person name="Chen R.-J."/>
            <person name="Lu D.-C."/>
            <person name="Zhu K.-L."/>
            <person name="Du Z.-J."/>
        </authorList>
    </citation>
    <scope>NUCLEOTIDE SEQUENCE</scope>
    <source>
        <strain evidence="3">N1Y112</strain>
    </source>
</reference>
<dbReference type="InterPro" id="IPR007730">
    <property type="entry name" value="SPOR-like_dom"/>
</dbReference>
<protein>
    <submittedName>
        <fullName evidence="3">AAA family ATPase</fullName>
    </submittedName>
</protein>
<comment type="caution">
    <text evidence="3">The sequence shown here is derived from an EMBL/GenBank/DDBJ whole genome shotgun (WGS) entry which is preliminary data.</text>
</comment>
<dbReference type="SUPFAM" id="SSF110997">
    <property type="entry name" value="Sporulation related repeat"/>
    <property type="match status" value="1"/>
</dbReference>
<dbReference type="GO" id="GO:0016887">
    <property type="term" value="F:ATP hydrolysis activity"/>
    <property type="evidence" value="ECO:0007669"/>
    <property type="project" value="InterPro"/>
</dbReference>
<evidence type="ECO:0000256" key="1">
    <source>
        <dbReference type="SAM" id="MobiDB-lite"/>
    </source>
</evidence>
<evidence type="ECO:0000259" key="2">
    <source>
        <dbReference type="PROSITE" id="PS51724"/>
    </source>
</evidence>
<evidence type="ECO:0000313" key="3">
    <source>
        <dbReference type="EMBL" id="MBE9395856.1"/>
    </source>
</evidence>
<dbReference type="EMBL" id="JADEYS010000001">
    <property type="protein sequence ID" value="MBE9395856.1"/>
    <property type="molecule type" value="Genomic_DNA"/>
</dbReference>
<dbReference type="InterPro" id="IPR049945">
    <property type="entry name" value="AAA_22"/>
</dbReference>
<proteinExistence type="predicted"/>
<dbReference type="SUPFAM" id="SSF52540">
    <property type="entry name" value="P-loop containing nucleoside triphosphate hydrolases"/>
    <property type="match status" value="1"/>
</dbReference>
<gene>
    <name evidence="3" type="ORF">IOQ59_01135</name>
</gene>
<dbReference type="PANTHER" id="PTHR35894">
    <property type="entry name" value="GENERAL SECRETION PATHWAY PROTEIN A-RELATED"/>
    <property type="match status" value="1"/>
</dbReference>
<evidence type="ECO:0000313" key="4">
    <source>
        <dbReference type="Proteomes" id="UP000640333"/>
    </source>
</evidence>
<dbReference type="InterPro" id="IPR027417">
    <property type="entry name" value="P-loop_NTPase"/>
</dbReference>
<dbReference type="Gene3D" id="3.30.70.1070">
    <property type="entry name" value="Sporulation related repeat"/>
    <property type="match status" value="1"/>
</dbReference>
<dbReference type="GO" id="GO:0042834">
    <property type="term" value="F:peptidoglycan binding"/>
    <property type="evidence" value="ECO:0007669"/>
    <property type="project" value="InterPro"/>
</dbReference>
<name>A0A8J7FA61_9GAMM</name>
<dbReference type="InterPro" id="IPR036680">
    <property type="entry name" value="SPOR-like_sf"/>
</dbReference>
<dbReference type="PROSITE" id="PS51724">
    <property type="entry name" value="SPOR"/>
    <property type="match status" value="1"/>
</dbReference>
<organism evidence="3 4">
    <name type="scientific">Pontibacterium sinense</name>
    <dbReference type="NCBI Taxonomy" id="2781979"/>
    <lineage>
        <taxon>Bacteria</taxon>
        <taxon>Pseudomonadati</taxon>
        <taxon>Pseudomonadota</taxon>
        <taxon>Gammaproteobacteria</taxon>
        <taxon>Oceanospirillales</taxon>
        <taxon>Oceanospirillaceae</taxon>
        <taxon>Pontibacterium</taxon>
    </lineage>
</organism>
<feature type="domain" description="SPOR" evidence="2">
    <location>
        <begin position="549"/>
        <end position="627"/>
    </location>
</feature>
<dbReference type="Proteomes" id="UP000640333">
    <property type="component" value="Unassembled WGS sequence"/>
</dbReference>
<feature type="compositionally biased region" description="Low complexity" evidence="1">
    <location>
        <begin position="237"/>
        <end position="246"/>
    </location>
</feature>
<dbReference type="AlphaFoldDB" id="A0A8J7FA61"/>
<dbReference type="InterPro" id="IPR052026">
    <property type="entry name" value="ExeA_AAA_ATPase_DNA-bind"/>
</dbReference>
<feature type="region of interest" description="Disordered" evidence="1">
    <location>
        <begin position="447"/>
        <end position="469"/>
    </location>
</feature>
<dbReference type="RefSeq" id="WP_193951413.1">
    <property type="nucleotide sequence ID" value="NZ_JADEYS010000001.1"/>
</dbReference>
<keyword evidence="4" id="KW-1185">Reference proteome</keyword>
<sequence length="638" mass="68511">MSGGSTAINASQTSGYFEPESRLQLVDKVRHLIRFSDFLLVLTGEVGAGKSTLLQQISPSSVDSSVHACLVCATSGLSVGALLDGLLTQLPSHVNFPDTDQGRLEALNEQVKVTRAQGQRLLLMVDDADLLSDDALALLINLQISHENNDGTAPQLLLLGKPDLADRLERESWLEALAGRVHHLPLAPFSDAEMQDFIRQTMPAGHAMTEKQLKAMSAASGGFPGRLGDAQVKPQKTVPSVTTEPVPTGRKAFPLPPLHMAGIALLLVVITAVAAWTFTPENEPVVTVDSGDGRVKVPLSLSVPGKANTEVETETLTALKSRLAAQEGRLKTERTVEPAMVAKERESITLTPRVSETAVPEVTSGVKTHREHLAALGASNKADSPEEKIGKKALKPVVSTKPVQAEVTDAAVDKQNVTISQKDPEVVAPVIPTPIVPIPPVVATQPEVSLPESKKQPSAVSEEKPKSASLADVGEAIKQPVVKQVVPLQPANKSADKPLVVERSAPVSKEATPTVSVPETITRKPVVAVKKDKVPRTARILADEKVLLALPAANYTLQLLGAREKESIERFLQAYSQLEGVRSFATLFKGKPWYVVVYGSFSDRKQAVAGIKTLPERLKKQRPWARSMKGIHSDINKR</sequence>
<dbReference type="PANTHER" id="PTHR35894:SF7">
    <property type="entry name" value="GENERAL SECRETION PATHWAY PROTEIN A-RELATED"/>
    <property type="match status" value="1"/>
</dbReference>
<dbReference type="Pfam" id="PF13401">
    <property type="entry name" value="AAA_22"/>
    <property type="match status" value="1"/>
</dbReference>
<feature type="region of interest" description="Disordered" evidence="1">
    <location>
        <begin position="227"/>
        <end position="246"/>
    </location>
</feature>
<dbReference type="Pfam" id="PF05036">
    <property type="entry name" value="SPOR"/>
    <property type="match status" value="1"/>
</dbReference>
<dbReference type="Gene3D" id="3.40.50.300">
    <property type="entry name" value="P-loop containing nucleotide triphosphate hydrolases"/>
    <property type="match status" value="1"/>
</dbReference>
<accession>A0A8J7FA61</accession>